<name>A0ACD4CV59_9HYPH</name>
<reference evidence="1" key="1">
    <citation type="submission" date="2022-09" db="EMBL/GenBank/DDBJ databases">
        <title>Interaction between co-microsymbionts with complementary sets of symbiotic genes in legume-rhizobium systems.</title>
        <authorList>
            <person name="Safronova V."/>
            <person name="Sazanova A."/>
            <person name="Afonin A."/>
            <person name="Chirak E."/>
        </authorList>
    </citation>
    <scope>NUCLEOTIDE SEQUENCE</scope>
    <source>
        <strain evidence="1">A18/3m</strain>
    </source>
</reference>
<keyword evidence="1" id="KW-0645">Protease</keyword>
<keyword evidence="2" id="KW-1185">Reference proteome</keyword>
<proteinExistence type="predicted"/>
<evidence type="ECO:0000313" key="2">
    <source>
        <dbReference type="Proteomes" id="UP001061991"/>
    </source>
</evidence>
<geneLocation type="plasmid" evidence="1 2">
    <name>p_unnamed3</name>
</geneLocation>
<dbReference type="Proteomes" id="UP001061991">
    <property type="component" value="Plasmid p_unnamed3"/>
</dbReference>
<evidence type="ECO:0000313" key="1">
    <source>
        <dbReference type="EMBL" id="UXN57449.1"/>
    </source>
</evidence>
<keyword evidence="1" id="KW-0031">Aminopeptidase</keyword>
<sequence length="98" mass="10877">MTLFGWRLKQASQPPALERQRPIYFMPNVLSSRGFEVGTVGRFGHGLGKIVTEFPSNAPDDTTILEPGMVFTIEPSADYNGKIMAHEENIVIRKVALS</sequence>
<keyword evidence="1" id="KW-0614">Plasmid</keyword>
<dbReference type="EMBL" id="CP104970">
    <property type="protein sequence ID" value="UXN57449.1"/>
    <property type="molecule type" value="Genomic_DNA"/>
</dbReference>
<accession>A0ACD4CV59</accession>
<gene>
    <name evidence="1" type="ORF">N8E88_03665</name>
</gene>
<organism evidence="1 2">
    <name type="scientific">Phyllobacterium zundukense</name>
    <dbReference type="NCBI Taxonomy" id="1867719"/>
    <lineage>
        <taxon>Bacteria</taxon>
        <taxon>Pseudomonadati</taxon>
        <taxon>Pseudomonadota</taxon>
        <taxon>Alphaproteobacteria</taxon>
        <taxon>Hyphomicrobiales</taxon>
        <taxon>Phyllobacteriaceae</taxon>
        <taxon>Phyllobacterium</taxon>
    </lineage>
</organism>
<protein>
    <submittedName>
        <fullName evidence="1">Aminopeptidase P family protein</fullName>
    </submittedName>
</protein>
<keyword evidence="1" id="KW-0378">Hydrolase</keyword>